<dbReference type="KEGG" id="cmic:caldi_25050"/>
<name>A0AA35G8U7_9FIRM</name>
<dbReference type="Pfam" id="PF00384">
    <property type="entry name" value="Molybdopterin"/>
    <property type="match status" value="1"/>
</dbReference>
<evidence type="ECO:0000256" key="1">
    <source>
        <dbReference type="ARBA" id="ARBA00010312"/>
    </source>
</evidence>
<dbReference type="SMART" id="SM00926">
    <property type="entry name" value="Molybdop_Fe4S4"/>
    <property type="match status" value="1"/>
</dbReference>
<dbReference type="SUPFAM" id="SSF50692">
    <property type="entry name" value="ADC-like"/>
    <property type="match status" value="1"/>
</dbReference>
<evidence type="ECO:0000256" key="4">
    <source>
        <dbReference type="ARBA" id="ARBA00023014"/>
    </source>
</evidence>
<organism evidence="6 7">
    <name type="scientific">Caldinitratiruptor microaerophilus</name>
    <dbReference type="NCBI Taxonomy" id="671077"/>
    <lineage>
        <taxon>Bacteria</taxon>
        <taxon>Bacillati</taxon>
        <taxon>Bacillota</taxon>
        <taxon>Clostridia</taxon>
        <taxon>Eubacteriales</taxon>
        <taxon>Symbiobacteriaceae</taxon>
        <taxon>Caldinitratiruptor</taxon>
    </lineage>
</organism>
<dbReference type="Gene3D" id="2.40.40.20">
    <property type="match status" value="1"/>
</dbReference>
<evidence type="ECO:0000259" key="5">
    <source>
        <dbReference type="PROSITE" id="PS51669"/>
    </source>
</evidence>
<dbReference type="AlphaFoldDB" id="A0AA35G8U7"/>
<reference evidence="6" key="1">
    <citation type="submission" date="2022-03" db="EMBL/GenBank/DDBJ databases">
        <title>Complete genome sequence of Caldinitratiruptor microaerophilus.</title>
        <authorList>
            <person name="Mukaiyama R."/>
            <person name="Nishiyama T."/>
            <person name="Ueda K."/>
        </authorList>
    </citation>
    <scope>NUCLEOTIDE SEQUENCE</scope>
    <source>
        <strain evidence="6">JCM 16183</strain>
    </source>
</reference>
<dbReference type="Gene3D" id="3.40.50.740">
    <property type="match status" value="1"/>
</dbReference>
<evidence type="ECO:0000313" key="7">
    <source>
        <dbReference type="Proteomes" id="UP001163687"/>
    </source>
</evidence>
<dbReference type="PROSITE" id="PS51669">
    <property type="entry name" value="4FE4S_MOW_BIS_MGD"/>
    <property type="match status" value="1"/>
</dbReference>
<dbReference type="RefSeq" id="WP_264842064.1">
    <property type="nucleotide sequence ID" value="NZ_AP025628.1"/>
</dbReference>
<dbReference type="Pfam" id="PF04879">
    <property type="entry name" value="Molybdop_Fe4S4"/>
    <property type="match status" value="1"/>
</dbReference>
<dbReference type="InterPro" id="IPR006656">
    <property type="entry name" value="Mopterin_OxRdtase"/>
</dbReference>
<dbReference type="Gene3D" id="3.30.2070.10">
    <property type="entry name" value="Formate dehydrogenase/DMSO reductase"/>
    <property type="match status" value="1"/>
</dbReference>
<dbReference type="GO" id="GO:0043546">
    <property type="term" value="F:molybdopterin cofactor binding"/>
    <property type="evidence" value="ECO:0007669"/>
    <property type="project" value="InterPro"/>
</dbReference>
<dbReference type="CDD" id="cd02766">
    <property type="entry name" value="MopB_3"/>
    <property type="match status" value="1"/>
</dbReference>
<dbReference type="GO" id="GO:0046872">
    <property type="term" value="F:metal ion binding"/>
    <property type="evidence" value="ECO:0007669"/>
    <property type="project" value="UniProtKB-KW"/>
</dbReference>
<dbReference type="InterPro" id="IPR050612">
    <property type="entry name" value="Prok_Mopterin_Oxidored"/>
</dbReference>
<dbReference type="Gene3D" id="2.20.25.90">
    <property type="entry name" value="ADC-like domains"/>
    <property type="match status" value="1"/>
</dbReference>
<gene>
    <name evidence="6" type="ORF">caldi_25050</name>
</gene>
<feature type="domain" description="4Fe-4S Mo/W bis-MGD-type" evidence="5">
    <location>
        <begin position="6"/>
        <end position="63"/>
    </location>
</feature>
<protein>
    <submittedName>
        <fullName evidence="6">Molybdopterin containing oxidoreductase</fullName>
    </submittedName>
</protein>
<dbReference type="Gene3D" id="3.40.228.10">
    <property type="entry name" value="Dimethylsulfoxide Reductase, domain 2"/>
    <property type="match status" value="1"/>
</dbReference>
<evidence type="ECO:0000256" key="3">
    <source>
        <dbReference type="ARBA" id="ARBA00023004"/>
    </source>
</evidence>
<keyword evidence="7" id="KW-1185">Reference proteome</keyword>
<dbReference type="PANTHER" id="PTHR43742">
    <property type="entry name" value="TRIMETHYLAMINE-N-OXIDE REDUCTASE"/>
    <property type="match status" value="1"/>
</dbReference>
<evidence type="ECO:0000313" key="6">
    <source>
        <dbReference type="EMBL" id="BDG61415.1"/>
    </source>
</evidence>
<dbReference type="InterPro" id="IPR009010">
    <property type="entry name" value="Asp_de-COase-like_dom_sf"/>
</dbReference>
<comment type="similarity">
    <text evidence="1">Belongs to the prokaryotic molybdopterin-containing oxidoreductase family.</text>
</comment>
<dbReference type="CDD" id="cd02786">
    <property type="entry name" value="MopB_CT_3"/>
    <property type="match status" value="1"/>
</dbReference>
<keyword evidence="3" id="KW-0408">Iron</keyword>
<dbReference type="PANTHER" id="PTHR43742:SF6">
    <property type="entry name" value="OXIDOREDUCTASE YYAE-RELATED"/>
    <property type="match status" value="1"/>
</dbReference>
<dbReference type="InterPro" id="IPR037920">
    <property type="entry name" value="YoaE_C"/>
</dbReference>
<dbReference type="Proteomes" id="UP001163687">
    <property type="component" value="Chromosome"/>
</dbReference>
<dbReference type="InterPro" id="IPR006963">
    <property type="entry name" value="Mopterin_OxRdtase_4Fe-4S_dom"/>
</dbReference>
<dbReference type="Pfam" id="PF01568">
    <property type="entry name" value="Molydop_binding"/>
    <property type="match status" value="1"/>
</dbReference>
<dbReference type="GO" id="GO:0016491">
    <property type="term" value="F:oxidoreductase activity"/>
    <property type="evidence" value="ECO:0007669"/>
    <property type="project" value="InterPro"/>
</dbReference>
<keyword evidence="2" id="KW-0479">Metal-binding</keyword>
<sequence>MGDSGTQVKSAVCPHDCWDTCALRVHVQDGRVVRVTGDPDHPTTRGFVCVKVGHYHERVHSPDRVLYPMRRVGPKGSGQFVRVSWDEALRYTAGRLREIVDRYGGEAVLPYSYCGTMGVLNYGSMDRRFFHRLGASRLGRTICSSAGKAALLYTYGDTLGPDPEDMVNVRLILVWGVNVVHSAVHQAPILREARRRGATVVHIDPYRNGTEKLADWHLSPRPGTDAALALGMMHVILAEGLEDREFVEAHTVGIEALRERAREWPPERAAAVTGIPAADIERLARLYATRKPSVIRAGYGMHRHTNGGMAIRALALLPALVGAWRHPGGGLLLSNSGSYRWNAARLERPDLMPTPRPREINMIRLGEALTTLADPPVMALVVYNSNPAAVAPNQNRVLQGLMREDLFTVVHEQLFTDTCRYADVIFPATTQMEHTDLHSSYWHLYAMLNEPAIAPLGEAVPNTEFFRRLAAAMGFTEPCFRDSDEELLLQALEGSAAARTVAPHLEGRAQAEAALRYLREHRWVKLDRTPVPFAEGARFPDGKIRLFSEAMAAAGLDPVVQYVPPAESAEGAPDLYRRYPLHLITPGAHHFLNSTFSNLPSLLAAEAAPTVYLNPADARVRGIGDGEWVRVHNDRGEAYLKARIADRSDPGVAVSPGLWWGLLSPGGQNVNSLTTDREADMAGGAAFHTNLVEVEPVSPEKAAALDAELAERLRGRLPPGRAAAGAVAAP</sequence>
<dbReference type="SUPFAM" id="SSF53706">
    <property type="entry name" value="Formate dehydrogenase/DMSO reductase, domains 1-3"/>
    <property type="match status" value="1"/>
</dbReference>
<keyword evidence="4" id="KW-0411">Iron-sulfur</keyword>
<accession>A0AA35G8U7</accession>
<dbReference type="EMBL" id="AP025628">
    <property type="protein sequence ID" value="BDG61415.1"/>
    <property type="molecule type" value="Genomic_DNA"/>
</dbReference>
<proteinExistence type="inferred from homology"/>
<dbReference type="InterPro" id="IPR006657">
    <property type="entry name" value="MoPterin_dinucl-bd_dom"/>
</dbReference>
<evidence type="ECO:0000256" key="2">
    <source>
        <dbReference type="ARBA" id="ARBA00022723"/>
    </source>
</evidence>
<dbReference type="GO" id="GO:0051536">
    <property type="term" value="F:iron-sulfur cluster binding"/>
    <property type="evidence" value="ECO:0007669"/>
    <property type="project" value="UniProtKB-KW"/>
</dbReference>